<sequence length="454" mass="50366">MPSATETLCGLLGQEEDAILNYLQAQLKNMDIGCLPTFSFKFHVLLSWIFVSKLNLGTPGAMDALTISSWLMVIRQLVYIFGGWCPNTWRGSSISAFTDVLPVVKLSYPMVGCFGDQLEVPCLKAKDTVIFNFWLGVGNSMTIQFLRKLETWTRSFAYSWASFNSGEEETALGTVGSCFDHYSITGSMRNLRKVIRGCDLLCSPYESVLHIIQYASAPDVINSCSLRKGRGVSFQIAFPELRFGIMPLSPTGGVSINAIVAIDAFSICVRVSDELGRGNAGAAKFSIEVAEIGSSVSVLAFLILLNSVQLVLTGKYFVLWNWVAVGAGWQGVVAIIIIGCCYVIGIPLGVLLAYVVHLSIRHEGDLYACRFFIFYIYADIDKYDGTGCPKTHLQLFFSNSLVLIYVRWKTDWDNQEVQTCLNHEFDLDMISVLASGRRLQIQYMVDDRINEGNC</sequence>
<keyword evidence="1" id="KW-1133">Transmembrane helix</keyword>
<evidence type="ECO:0000256" key="1">
    <source>
        <dbReference type="SAM" id="Phobius"/>
    </source>
</evidence>
<name>A0A438DHI4_VITVI</name>
<keyword evidence="1" id="KW-0472">Membrane</keyword>
<reference evidence="2 3" key="1">
    <citation type="journal article" date="2018" name="PLoS Genet.">
        <title>Population sequencing reveals clonal diversity and ancestral inbreeding in the grapevine cultivar Chardonnay.</title>
        <authorList>
            <person name="Roach M.J."/>
            <person name="Johnson D.L."/>
            <person name="Bohlmann J."/>
            <person name="van Vuuren H.J."/>
            <person name="Jones S.J."/>
            <person name="Pretorius I.S."/>
            <person name="Schmidt S.A."/>
            <person name="Borneman A.R."/>
        </authorList>
    </citation>
    <scope>NUCLEOTIDE SEQUENCE [LARGE SCALE GENOMIC DNA]</scope>
    <source>
        <strain evidence="3">cv. Chardonnay</strain>
        <tissue evidence="2">Leaf</tissue>
    </source>
</reference>
<dbReference type="Proteomes" id="UP000288805">
    <property type="component" value="Unassembled WGS sequence"/>
</dbReference>
<gene>
    <name evidence="2" type="primary">DTX24_8</name>
    <name evidence="2" type="ORF">CK203_078057</name>
</gene>
<comment type="caution">
    <text evidence="2">The sequence shown here is derived from an EMBL/GenBank/DDBJ whole genome shotgun (WGS) entry which is preliminary data.</text>
</comment>
<proteinExistence type="predicted"/>
<feature type="transmembrane region" description="Helical" evidence="1">
    <location>
        <begin position="332"/>
        <end position="356"/>
    </location>
</feature>
<evidence type="ECO:0000313" key="3">
    <source>
        <dbReference type="Proteomes" id="UP000288805"/>
    </source>
</evidence>
<dbReference type="EMBL" id="QGNW01001623">
    <property type="protein sequence ID" value="RVW34836.1"/>
    <property type="molecule type" value="Genomic_DNA"/>
</dbReference>
<keyword evidence="1" id="KW-0812">Transmembrane</keyword>
<accession>A0A438DHI4</accession>
<evidence type="ECO:0000313" key="2">
    <source>
        <dbReference type="EMBL" id="RVW34836.1"/>
    </source>
</evidence>
<dbReference type="PANTHER" id="PTHR11206">
    <property type="entry name" value="MULTIDRUG RESISTANCE PROTEIN"/>
    <property type="match status" value="1"/>
</dbReference>
<dbReference type="AlphaFoldDB" id="A0A438DHI4"/>
<protein>
    <submittedName>
        <fullName evidence="2">Protein detoxification 24</fullName>
    </submittedName>
</protein>
<organism evidence="2 3">
    <name type="scientific">Vitis vinifera</name>
    <name type="common">Grape</name>
    <dbReference type="NCBI Taxonomy" id="29760"/>
    <lineage>
        <taxon>Eukaryota</taxon>
        <taxon>Viridiplantae</taxon>
        <taxon>Streptophyta</taxon>
        <taxon>Embryophyta</taxon>
        <taxon>Tracheophyta</taxon>
        <taxon>Spermatophyta</taxon>
        <taxon>Magnoliopsida</taxon>
        <taxon>eudicotyledons</taxon>
        <taxon>Gunneridae</taxon>
        <taxon>Pentapetalae</taxon>
        <taxon>rosids</taxon>
        <taxon>Vitales</taxon>
        <taxon>Vitaceae</taxon>
        <taxon>Viteae</taxon>
        <taxon>Vitis</taxon>
    </lineage>
</organism>
<feature type="transmembrane region" description="Helical" evidence="1">
    <location>
        <begin position="292"/>
        <end position="312"/>
    </location>
</feature>